<name>A0A2K0WAU1_GIBNY</name>
<evidence type="ECO:0000313" key="2">
    <source>
        <dbReference type="EMBL" id="PNP79404.1"/>
    </source>
</evidence>
<keyword evidence="3" id="KW-1185">Reference proteome</keyword>
<sequence length="178" mass="19683">MYHIIFPDHSPPSSPYHSDTEDMAQFLHRSAGPIFRQDLRARLETVLADSFGDSFPRIVDDIVHQAMASLTSALLNNRDIDGKDTETSKSPLPAGTFDNGFSARTGVANCFDDVSSNAKPPNELESLPQSVNDAGDSSHKYPETCPFSDQGPDFGLWNSAFEEISDTWDHIESMNFKL</sequence>
<gene>
    <name evidence="2" type="ORF">FNYG_07239</name>
</gene>
<dbReference type="AlphaFoldDB" id="A0A2K0WAU1"/>
<protein>
    <submittedName>
        <fullName evidence="2">Uncharacterized protein</fullName>
    </submittedName>
</protein>
<dbReference type="EMBL" id="MTQA01000091">
    <property type="protein sequence ID" value="PNP79404.1"/>
    <property type="molecule type" value="Genomic_DNA"/>
</dbReference>
<evidence type="ECO:0000313" key="3">
    <source>
        <dbReference type="Proteomes" id="UP000236664"/>
    </source>
</evidence>
<accession>A0A2K0WAU1</accession>
<evidence type="ECO:0000256" key="1">
    <source>
        <dbReference type="SAM" id="MobiDB-lite"/>
    </source>
</evidence>
<reference evidence="2 3" key="1">
    <citation type="submission" date="2017-06" db="EMBL/GenBank/DDBJ databases">
        <title>Genome of Fusarium nygamai isolate CS10214.</title>
        <authorList>
            <person name="Gardiner D.M."/>
            <person name="Obanor F."/>
            <person name="Kazan K."/>
        </authorList>
    </citation>
    <scope>NUCLEOTIDE SEQUENCE [LARGE SCALE GENOMIC DNA]</scope>
    <source>
        <strain evidence="2 3">CS10214</strain>
    </source>
</reference>
<feature type="region of interest" description="Disordered" evidence="1">
    <location>
        <begin position="113"/>
        <end position="145"/>
    </location>
</feature>
<organism evidence="2 3">
    <name type="scientific">Gibberella nygamai</name>
    <name type="common">Bean root rot disease fungus</name>
    <name type="synonym">Fusarium nygamai</name>
    <dbReference type="NCBI Taxonomy" id="42673"/>
    <lineage>
        <taxon>Eukaryota</taxon>
        <taxon>Fungi</taxon>
        <taxon>Dikarya</taxon>
        <taxon>Ascomycota</taxon>
        <taxon>Pezizomycotina</taxon>
        <taxon>Sordariomycetes</taxon>
        <taxon>Hypocreomycetidae</taxon>
        <taxon>Hypocreales</taxon>
        <taxon>Nectriaceae</taxon>
        <taxon>Fusarium</taxon>
        <taxon>Fusarium fujikuroi species complex</taxon>
    </lineage>
</organism>
<dbReference type="Proteomes" id="UP000236664">
    <property type="component" value="Unassembled WGS sequence"/>
</dbReference>
<comment type="caution">
    <text evidence="2">The sequence shown here is derived from an EMBL/GenBank/DDBJ whole genome shotgun (WGS) entry which is preliminary data.</text>
</comment>
<proteinExistence type="predicted"/>